<organism evidence="3 4">
    <name type="scientific">Sphaeramia orbicularis</name>
    <name type="common">orbiculate cardinalfish</name>
    <dbReference type="NCBI Taxonomy" id="375764"/>
    <lineage>
        <taxon>Eukaryota</taxon>
        <taxon>Metazoa</taxon>
        <taxon>Chordata</taxon>
        <taxon>Craniata</taxon>
        <taxon>Vertebrata</taxon>
        <taxon>Euteleostomi</taxon>
        <taxon>Actinopterygii</taxon>
        <taxon>Neopterygii</taxon>
        <taxon>Teleostei</taxon>
        <taxon>Neoteleostei</taxon>
        <taxon>Acanthomorphata</taxon>
        <taxon>Gobiaria</taxon>
        <taxon>Kurtiformes</taxon>
        <taxon>Apogonoidei</taxon>
        <taxon>Apogonidae</taxon>
        <taxon>Apogoninae</taxon>
        <taxon>Sphaeramia</taxon>
    </lineage>
</organism>
<feature type="region of interest" description="Disordered" evidence="1">
    <location>
        <begin position="198"/>
        <end position="257"/>
    </location>
</feature>
<dbReference type="GO" id="GO:0015074">
    <property type="term" value="P:DNA integration"/>
    <property type="evidence" value="ECO:0007669"/>
    <property type="project" value="InterPro"/>
</dbReference>
<dbReference type="InterPro" id="IPR050951">
    <property type="entry name" value="Retrovirus_Pol_polyprotein"/>
</dbReference>
<reference evidence="3" key="3">
    <citation type="submission" date="2025-09" db="UniProtKB">
        <authorList>
            <consortium name="Ensembl"/>
        </authorList>
    </citation>
    <scope>IDENTIFICATION</scope>
</reference>
<dbReference type="InterPro" id="IPR012337">
    <property type="entry name" value="RNaseH-like_sf"/>
</dbReference>
<dbReference type="Pfam" id="PF00665">
    <property type="entry name" value="rve"/>
    <property type="match status" value="1"/>
</dbReference>
<proteinExistence type="predicted"/>
<evidence type="ECO:0000313" key="4">
    <source>
        <dbReference type="Proteomes" id="UP000472271"/>
    </source>
</evidence>
<evidence type="ECO:0000313" key="3">
    <source>
        <dbReference type="Ensembl" id="ENSSORP00005000583.1"/>
    </source>
</evidence>
<dbReference type="InterPro" id="IPR001584">
    <property type="entry name" value="Integrase_cat-core"/>
</dbReference>
<accession>A0A672Y3Y9</accession>
<evidence type="ECO:0000259" key="2">
    <source>
        <dbReference type="PROSITE" id="PS50994"/>
    </source>
</evidence>
<dbReference type="InParanoid" id="A0A672Y3Y9"/>
<feature type="compositionally biased region" description="Polar residues" evidence="1">
    <location>
        <begin position="204"/>
        <end position="213"/>
    </location>
</feature>
<reference evidence="3" key="2">
    <citation type="submission" date="2025-08" db="UniProtKB">
        <authorList>
            <consortium name="Ensembl"/>
        </authorList>
    </citation>
    <scope>IDENTIFICATION</scope>
</reference>
<dbReference type="AlphaFoldDB" id="A0A672Y3Y9"/>
<evidence type="ECO:0000256" key="1">
    <source>
        <dbReference type="SAM" id="MobiDB-lite"/>
    </source>
</evidence>
<dbReference type="PANTHER" id="PTHR37984:SF7">
    <property type="entry name" value="INTEGRASE CATALYTIC DOMAIN-CONTAINING PROTEIN"/>
    <property type="match status" value="1"/>
</dbReference>
<dbReference type="SUPFAM" id="SSF53098">
    <property type="entry name" value="Ribonuclease H-like"/>
    <property type="match status" value="1"/>
</dbReference>
<dbReference type="Gene3D" id="3.30.420.10">
    <property type="entry name" value="Ribonuclease H-like superfamily/Ribonuclease H"/>
    <property type="match status" value="1"/>
</dbReference>
<dbReference type="PANTHER" id="PTHR37984">
    <property type="entry name" value="PROTEIN CBG26694"/>
    <property type="match status" value="1"/>
</dbReference>
<keyword evidence="4" id="KW-1185">Reference proteome</keyword>
<reference evidence="3" key="1">
    <citation type="submission" date="2019-06" db="EMBL/GenBank/DDBJ databases">
        <authorList>
            <consortium name="Wellcome Sanger Institute Data Sharing"/>
        </authorList>
    </citation>
    <scope>NUCLEOTIDE SEQUENCE [LARGE SCALE GENOMIC DNA]</scope>
</reference>
<dbReference type="Proteomes" id="UP000472271">
    <property type="component" value="Chromosome 6"/>
</dbReference>
<dbReference type="GO" id="GO:0003676">
    <property type="term" value="F:nucleic acid binding"/>
    <property type="evidence" value="ECO:0007669"/>
    <property type="project" value="InterPro"/>
</dbReference>
<dbReference type="FunFam" id="3.30.420.10:FF:000063">
    <property type="entry name" value="Retrovirus-related Pol polyprotein from transposon 297-like Protein"/>
    <property type="match status" value="1"/>
</dbReference>
<feature type="region of interest" description="Disordered" evidence="1">
    <location>
        <begin position="127"/>
        <end position="158"/>
    </location>
</feature>
<feature type="compositionally biased region" description="Basic residues" evidence="1">
    <location>
        <begin position="127"/>
        <end position="142"/>
    </location>
</feature>
<dbReference type="PROSITE" id="PS50994">
    <property type="entry name" value="INTEGRASE"/>
    <property type="match status" value="1"/>
</dbReference>
<feature type="domain" description="Integrase catalytic" evidence="2">
    <location>
        <begin position="1"/>
        <end position="126"/>
    </location>
</feature>
<protein>
    <recommendedName>
        <fullName evidence="2">Integrase catalytic domain-containing protein</fullName>
    </recommendedName>
</protein>
<dbReference type="InterPro" id="IPR036397">
    <property type="entry name" value="RNaseH_sf"/>
</dbReference>
<name>A0A672Y3Y9_9TELE</name>
<dbReference type="Ensembl" id="ENSSORT00005000609.1">
    <property type="protein sequence ID" value="ENSSORP00005000583.1"/>
    <property type="gene ID" value="ENSSORG00005000407.1"/>
</dbReference>
<sequence length="257" mass="29246">MALLSNMSAACVITHMKSIFARHGIPQIVYSDNGPCYSCREFQLFAQEYDFKHVTSSPLYPQSNGKAEKGVHIVKRLLKKARDSKADPYLALLSYRASPLEHGKSPAELLMGRQLRTTLPYITTKKHKQVKDKMKQLQKRQKVNYDKSSKSLKPLAPNGTVRVEDANIWTKKATVLEEVNPRSYNVKTEDGLILRRNRRSLLRTQETMRSQDGQCEDKDNKTPEPTSPAKDSVEQSDQPPVLRRSGRTVKPPDRLNL</sequence>